<proteinExistence type="predicted"/>
<keyword evidence="2" id="KW-1185">Reference proteome</keyword>
<protein>
    <submittedName>
        <fullName evidence="1">DUF4071 domain-containing protein</fullName>
    </submittedName>
</protein>
<accession>A0A437LXV1</accession>
<sequence length="491" mass="53028">MIPSTLRTVQHLARTGDTEQAWRLFESSGIAQVVDNADVLSVKGRLTKDRALKALGEERATLFGEARSAYLSAAALRPATYPLINAATIALFAGHRAEAEQTAGQILEMLESGAHEPETDYWLKATRAEAYLLQGRVDDAREALAQAIRAAPSAWEDHASTLRQFRLILDWLKAPSDWLDALRPPPSLHFSGIIHLPSDRDGVEREIEASLAELAPGFGFGALAAGADIITAETLVRAGGELHIVLPAPIDVFRRDSVGVFGSPWIARFDRLLDEAATVEVGPDIDDVSEAGIFLADQMAMGLAIRHARILETRTCALRVGTVTSDRNAARQLDAAWEAQGLPIHRLDISRSTTNRDTIPALANSAFLAVTSQAAADALVGAGGVIVDQREQPIVVRFLDPVNAVRAAWDVAADHNVAIAIDYVVFDPSSAYQDHHDRIRLIARAAPSGRVLLSRAMALVLTLQTSEFGNENFGEIATAHGDIALHILTMR</sequence>
<dbReference type="InterPro" id="IPR011990">
    <property type="entry name" value="TPR-like_helical_dom_sf"/>
</dbReference>
<dbReference type="InterPro" id="IPR046880">
    <property type="entry name" value="TPR-S"/>
</dbReference>
<dbReference type="OrthoDB" id="2974768at2"/>
<reference evidence="1 2" key="1">
    <citation type="submission" date="2019-01" db="EMBL/GenBank/DDBJ databases">
        <authorList>
            <person name="Chen W.-M."/>
        </authorList>
    </citation>
    <scope>NUCLEOTIDE SEQUENCE [LARGE SCALE GENOMIC DNA]</scope>
    <source>
        <strain evidence="1 2">CCP-7</strain>
    </source>
</reference>
<name>A0A437LXV1_9SPHN</name>
<organism evidence="1 2">
    <name type="scientific">Sphingomonas crocodyli</name>
    <dbReference type="NCBI Taxonomy" id="1979270"/>
    <lineage>
        <taxon>Bacteria</taxon>
        <taxon>Pseudomonadati</taxon>
        <taxon>Pseudomonadota</taxon>
        <taxon>Alphaproteobacteria</taxon>
        <taxon>Sphingomonadales</taxon>
        <taxon>Sphingomonadaceae</taxon>
        <taxon>Sphingomonas</taxon>
    </lineage>
</organism>
<evidence type="ECO:0000313" key="2">
    <source>
        <dbReference type="Proteomes" id="UP000282971"/>
    </source>
</evidence>
<dbReference type="SUPFAM" id="SSF48452">
    <property type="entry name" value="TPR-like"/>
    <property type="match status" value="1"/>
</dbReference>
<dbReference type="Proteomes" id="UP000282971">
    <property type="component" value="Unassembled WGS sequence"/>
</dbReference>
<comment type="caution">
    <text evidence="1">The sequence shown here is derived from an EMBL/GenBank/DDBJ whole genome shotgun (WGS) entry which is preliminary data.</text>
</comment>
<dbReference type="AlphaFoldDB" id="A0A437LXV1"/>
<dbReference type="EMBL" id="SACN01000003">
    <property type="protein sequence ID" value="RVT90230.1"/>
    <property type="molecule type" value="Genomic_DNA"/>
</dbReference>
<gene>
    <name evidence="1" type="ORF">EOD43_18210</name>
</gene>
<dbReference type="RefSeq" id="WP_127745481.1">
    <property type="nucleotide sequence ID" value="NZ_SACN01000003.1"/>
</dbReference>
<dbReference type="Pfam" id="PF20308">
    <property type="entry name" value="TPR-S"/>
    <property type="match status" value="1"/>
</dbReference>
<evidence type="ECO:0000313" key="1">
    <source>
        <dbReference type="EMBL" id="RVT90230.1"/>
    </source>
</evidence>
<dbReference type="Gene3D" id="1.25.40.10">
    <property type="entry name" value="Tetratricopeptide repeat domain"/>
    <property type="match status" value="1"/>
</dbReference>